<proteinExistence type="predicted"/>
<dbReference type="AlphaFoldDB" id="A0A1M7IT19"/>
<dbReference type="Proteomes" id="UP000184444">
    <property type="component" value="Unassembled WGS sequence"/>
</dbReference>
<organism evidence="2 3">
    <name type="scientific">Paracoccus solventivorans</name>
    <dbReference type="NCBI Taxonomy" id="53463"/>
    <lineage>
        <taxon>Bacteria</taxon>
        <taxon>Pseudomonadati</taxon>
        <taxon>Pseudomonadota</taxon>
        <taxon>Alphaproteobacteria</taxon>
        <taxon>Rhodobacterales</taxon>
        <taxon>Paracoccaceae</taxon>
        <taxon>Paracoccus</taxon>
    </lineage>
</organism>
<dbReference type="STRING" id="53463.SAMN05444389_109102"/>
<feature type="domain" description="Aminoglycoside phosphotransferase" evidence="1">
    <location>
        <begin position="31"/>
        <end position="245"/>
    </location>
</feature>
<dbReference type="EMBL" id="FRCK01000009">
    <property type="protein sequence ID" value="SHM43870.1"/>
    <property type="molecule type" value="Genomic_DNA"/>
</dbReference>
<evidence type="ECO:0000259" key="1">
    <source>
        <dbReference type="Pfam" id="PF01636"/>
    </source>
</evidence>
<keyword evidence="2" id="KW-0418">Kinase</keyword>
<gene>
    <name evidence="2" type="ORF">SAMN05444389_109102</name>
</gene>
<dbReference type="PANTHER" id="PTHR21310:SF40">
    <property type="entry name" value="AMINOGLYCOSIDE PHOSPHOTRANSFERASE DOMAIN-CONTAINING PROTEIN-RELATED"/>
    <property type="match status" value="1"/>
</dbReference>
<name>A0A1M7IT19_9RHOB</name>
<reference evidence="3" key="1">
    <citation type="submission" date="2016-11" db="EMBL/GenBank/DDBJ databases">
        <authorList>
            <person name="Varghese N."/>
            <person name="Submissions S."/>
        </authorList>
    </citation>
    <scope>NUCLEOTIDE SEQUENCE [LARGE SCALE GENOMIC DNA]</scope>
    <source>
        <strain evidence="3">DSM 6637</strain>
    </source>
</reference>
<dbReference type="CDD" id="cd05154">
    <property type="entry name" value="ACAD10_11_N-like"/>
    <property type="match status" value="1"/>
</dbReference>
<dbReference type="InterPro" id="IPR011009">
    <property type="entry name" value="Kinase-like_dom_sf"/>
</dbReference>
<evidence type="ECO:0000313" key="2">
    <source>
        <dbReference type="EMBL" id="SHM43870.1"/>
    </source>
</evidence>
<keyword evidence="2" id="KW-0808">Transferase</keyword>
<dbReference type="InterPro" id="IPR051678">
    <property type="entry name" value="AGP_Transferase"/>
</dbReference>
<sequence length="335" mass="37116">MEWSWTEADSDRLVAWLKARQLVPPDGRPVLKIIGEGHSNITTLVELGDSRLILRHQPVIRANAPDVLREARHIAKLNTAGALAPRVLAMAEAGEALAVPLYVMEHVPGIVVSGDLPEPLRRDPRGMAHAMIDALADLHGIDAARITSRPLDDPEANRTHFAMMRGLIAQLDGHEGAALRAMAQQLDDRVPDAARQCVVHSDFRLGNLMWAPDLPPRLVTVLDWELSTTGDPRLDLGYFMIAYPAPGITRTPLQDLGRALYQADFPPISELMARYAGRTGRALADLHWFAAFAAWKTAVFYVLSRQRGEDRYYDDDAHCRAFLGASADHLARRDK</sequence>
<dbReference type="PANTHER" id="PTHR21310">
    <property type="entry name" value="AMINOGLYCOSIDE PHOSPHOTRANSFERASE-RELATED-RELATED"/>
    <property type="match status" value="1"/>
</dbReference>
<accession>A0A1M7IT19</accession>
<dbReference type="RefSeq" id="WP_073067773.1">
    <property type="nucleotide sequence ID" value="NZ_FRCK01000009.1"/>
</dbReference>
<evidence type="ECO:0000313" key="3">
    <source>
        <dbReference type="Proteomes" id="UP000184444"/>
    </source>
</evidence>
<dbReference type="Gene3D" id="3.90.1200.10">
    <property type="match status" value="1"/>
</dbReference>
<keyword evidence="3" id="KW-1185">Reference proteome</keyword>
<protein>
    <submittedName>
        <fullName evidence="2">Predicted kinase, aminoglycoside phosphotransferase (APT) family</fullName>
    </submittedName>
</protein>
<dbReference type="InterPro" id="IPR041726">
    <property type="entry name" value="ACAD10_11_N"/>
</dbReference>
<dbReference type="InterPro" id="IPR002575">
    <property type="entry name" value="Aminoglycoside_PTrfase"/>
</dbReference>
<dbReference type="OrthoDB" id="3806873at2"/>
<dbReference type="SUPFAM" id="SSF56112">
    <property type="entry name" value="Protein kinase-like (PK-like)"/>
    <property type="match status" value="1"/>
</dbReference>
<dbReference type="GO" id="GO:0016301">
    <property type="term" value="F:kinase activity"/>
    <property type="evidence" value="ECO:0007669"/>
    <property type="project" value="UniProtKB-KW"/>
</dbReference>
<dbReference type="Gene3D" id="3.30.200.20">
    <property type="entry name" value="Phosphorylase Kinase, domain 1"/>
    <property type="match status" value="1"/>
</dbReference>
<dbReference type="Pfam" id="PF01636">
    <property type="entry name" value="APH"/>
    <property type="match status" value="1"/>
</dbReference>